<dbReference type="AlphaFoldDB" id="A0A919TP15"/>
<feature type="domain" description="HTH cro/C1-type" evidence="1">
    <location>
        <begin position="13"/>
        <end position="68"/>
    </location>
</feature>
<dbReference type="Proteomes" id="UP000629619">
    <property type="component" value="Unassembled WGS sequence"/>
</dbReference>
<gene>
    <name evidence="2" type="ORF">Asi03nite_62610</name>
</gene>
<dbReference type="InterPro" id="IPR001387">
    <property type="entry name" value="Cro/C1-type_HTH"/>
</dbReference>
<dbReference type="PROSITE" id="PS50943">
    <property type="entry name" value="HTH_CROC1"/>
    <property type="match status" value="1"/>
</dbReference>
<keyword evidence="3" id="KW-1185">Reference proteome</keyword>
<dbReference type="Gene3D" id="1.10.260.40">
    <property type="entry name" value="lambda repressor-like DNA-binding domains"/>
    <property type="match status" value="1"/>
</dbReference>
<dbReference type="GO" id="GO:0003677">
    <property type="term" value="F:DNA binding"/>
    <property type="evidence" value="ECO:0007669"/>
    <property type="project" value="InterPro"/>
</dbReference>
<reference evidence="2" key="1">
    <citation type="submission" date="2021-01" db="EMBL/GenBank/DDBJ databases">
        <title>Whole genome shotgun sequence of Actinoplanes siamensis NBRC 109076.</title>
        <authorList>
            <person name="Komaki H."/>
            <person name="Tamura T."/>
        </authorList>
    </citation>
    <scope>NUCLEOTIDE SEQUENCE</scope>
    <source>
        <strain evidence="2">NBRC 109076</strain>
    </source>
</reference>
<evidence type="ECO:0000313" key="2">
    <source>
        <dbReference type="EMBL" id="GIF08723.1"/>
    </source>
</evidence>
<organism evidence="2 3">
    <name type="scientific">Actinoplanes siamensis</name>
    <dbReference type="NCBI Taxonomy" id="1223317"/>
    <lineage>
        <taxon>Bacteria</taxon>
        <taxon>Bacillati</taxon>
        <taxon>Actinomycetota</taxon>
        <taxon>Actinomycetes</taxon>
        <taxon>Micromonosporales</taxon>
        <taxon>Micromonosporaceae</taxon>
        <taxon>Actinoplanes</taxon>
    </lineage>
</organism>
<dbReference type="EMBL" id="BOMW01000066">
    <property type="protein sequence ID" value="GIF08723.1"/>
    <property type="molecule type" value="Genomic_DNA"/>
</dbReference>
<sequence>MRGGLTQRVSTELRAEMGRQRISQRELARRLGVNQAVISRRLAGEQFSFTTAELDRIAEILGVPVDRFLTSPVTAGAA</sequence>
<proteinExistence type="predicted"/>
<evidence type="ECO:0000259" key="1">
    <source>
        <dbReference type="PROSITE" id="PS50943"/>
    </source>
</evidence>
<dbReference type="CDD" id="cd00093">
    <property type="entry name" value="HTH_XRE"/>
    <property type="match status" value="1"/>
</dbReference>
<name>A0A919TP15_9ACTN</name>
<protein>
    <recommendedName>
        <fullName evidence="1">HTH cro/C1-type domain-containing protein</fullName>
    </recommendedName>
</protein>
<dbReference type="SUPFAM" id="SSF47413">
    <property type="entry name" value="lambda repressor-like DNA-binding domains"/>
    <property type="match status" value="1"/>
</dbReference>
<comment type="caution">
    <text evidence="2">The sequence shown here is derived from an EMBL/GenBank/DDBJ whole genome shotgun (WGS) entry which is preliminary data.</text>
</comment>
<evidence type="ECO:0000313" key="3">
    <source>
        <dbReference type="Proteomes" id="UP000629619"/>
    </source>
</evidence>
<dbReference type="Pfam" id="PF01381">
    <property type="entry name" value="HTH_3"/>
    <property type="match status" value="1"/>
</dbReference>
<dbReference type="InterPro" id="IPR010982">
    <property type="entry name" value="Lambda_DNA-bd_dom_sf"/>
</dbReference>
<accession>A0A919TP15</accession>
<dbReference type="SMART" id="SM00530">
    <property type="entry name" value="HTH_XRE"/>
    <property type="match status" value="1"/>
</dbReference>